<protein>
    <submittedName>
        <fullName evidence="3">Uncharacterized protein</fullName>
    </submittedName>
</protein>
<gene>
    <name evidence="3" type="ORF">P0408G07.34</name>
    <name evidence="2" type="ORF">P0434C04.13</name>
</gene>
<dbReference type="Proteomes" id="UP000000763">
    <property type="component" value="Chromosome 1"/>
</dbReference>
<accession>Q5N8G5</accession>
<feature type="compositionally biased region" description="Low complexity" evidence="1">
    <location>
        <begin position="56"/>
        <end position="69"/>
    </location>
</feature>
<evidence type="ECO:0000313" key="4">
    <source>
        <dbReference type="Proteomes" id="UP000000763"/>
    </source>
</evidence>
<reference evidence="4" key="2">
    <citation type="journal article" date="2005" name="Nature">
        <title>The map-based sequence of the rice genome.</title>
        <authorList>
            <consortium name="International rice genome sequencing project (IRGSP)"/>
            <person name="Matsumoto T."/>
            <person name="Wu J."/>
            <person name="Kanamori H."/>
            <person name="Katayose Y."/>
            <person name="Fujisawa M."/>
            <person name="Namiki N."/>
            <person name="Mizuno H."/>
            <person name="Yamamoto K."/>
            <person name="Antonio B.A."/>
            <person name="Baba T."/>
            <person name="Sakata K."/>
            <person name="Nagamura Y."/>
            <person name="Aoki H."/>
            <person name="Arikawa K."/>
            <person name="Arita K."/>
            <person name="Bito T."/>
            <person name="Chiden Y."/>
            <person name="Fujitsuka N."/>
            <person name="Fukunaka R."/>
            <person name="Hamada M."/>
            <person name="Harada C."/>
            <person name="Hayashi A."/>
            <person name="Hijishita S."/>
            <person name="Honda M."/>
            <person name="Hosokawa S."/>
            <person name="Ichikawa Y."/>
            <person name="Idonuma A."/>
            <person name="Iijima M."/>
            <person name="Ikeda M."/>
            <person name="Ikeno M."/>
            <person name="Ito K."/>
            <person name="Ito S."/>
            <person name="Ito T."/>
            <person name="Ito Y."/>
            <person name="Ito Y."/>
            <person name="Iwabuchi A."/>
            <person name="Kamiya K."/>
            <person name="Karasawa W."/>
            <person name="Kurita K."/>
            <person name="Katagiri S."/>
            <person name="Kikuta A."/>
            <person name="Kobayashi H."/>
            <person name="Kobayashi N."/>
            <person name="Machita K."/>
            <person name="Maehara T."/>
            <person name="Masukawa M."/>
            <person name="Mizubayashi T."/>
            <person name="Mukai Y."/>
            <person name="Nagasaki H."/>
            <person name="Nagata Y."/>
            <person name="Naito S."/>
            <person name="Nakashima M."/>
            <person name="Nakama Y."/>
            <person name="Nakamichi Y."/>
            <person name="Nakamura M."/>
            <person name="Meguro A."/>
            <person name="Negishi M."/>
            <person name="Ohta I."/>
            <person name="Ohta T."/>
            <person name="Okamoto M."/>
            <person name="Ono N."/>
            <person name="Saji S."/>
            <person name="Sakaguchi M."/>
            <person name="Sakai K."/>
            <person name="Shibata M."/>
            <person name="Shimokawa T."/>
            <person name="Song J."/>
            <person name="Takazaki Y."/>
            <person name="Terasawa K."/>
            <person name="Tsugane M."/>
            <person name="Tsuji K."/>
            <person name="Ueda S."/>
            <person name="Waki K."/>
            <person name="Yamagata H."/>
            <person name="Yamamoto M."/>
            <person name="Yamamoto S."/>
            <person name="Yamane H."/>
            <person name="Yoshiki S."/>
            <person name="Yoshihara R."/>
            <person name="Yukawa K."/>
            <person name="Zhong H."/>
            <person name="Yano M."/>
            <person name="Yuan Q."/>
            <person name="Ouyang S."/>
            <person name="Liu J."/>
            <person name="Jones K.M."/>
            <person name="Gansberger K."/>
            <person name="Moffat K."/>
            <person name="Hill J."/>
            <person name="Bera J."/>
            <person name="Fadrosh D."/>
            <person name="Jin S."/>
            <person name="Johri S."/>
            <person name="Kim M."/>
            <person name="Overton L."/>
            <person name="Reardon M."/>
            <person name="Tsitrin T."/>
            <person name="Vuong H."/>
            <person name="Weaver B."/>
            <person name="Ciecko A."/>
            <person name="Tallon L."/>
            <person name="Jackson J."/>
            <person name="Pai G."/>
            <person name="Aken S.V."/>
            <person name="Utterback T."/>
            <person name="Reidmuller S."/>
            <person name="Feldblyum T."/>
            <person name="Hsiao J."/>
            <person name="Zismann V."/>
            <person name="Iobst S."/>
            <person name="de Vazeille A.R."/>
            <person name="Buell C.R."/>
            <person name="Ying K."/>
            <person name="Li Y."/>
            <person name="Lu T."/>
            <person name="Huang Y."/>
            <person name="Zhao Q."/>
            <person name="Feng Q."/>
            <person name="Zhang L."/>
            <person name="Zhu J."/>
            <person name="Weng Q."/>
            <person name="Mu J."/>
            <person name="Lu Y."/>
            <person name="Fan D."/>
            <person name="Liu Y."/>
            <person name="Guan J."/>
            <person name="Zhang Y."/>
            <person name="Yu S."/>
            <person name="Liu X."/>
            <person name="Zhang Y."/>
            <person name="Hong G."/>
            <person name="Han B."/>
            <person name="Choisne N."/>
            <person name="Demange N."/>
            <person name="Orjeda G."/>
            <person name="Samain S."/>
            <person name="Cattolico L."/>
            <person name="Pelletier E."/>
            <person name="Couloux A."/>
            <person name="Segurens B."/>
            <person name="Wincker P."/>
            <person name="D'Hont A."/>
            <person name="Scarpelli C."/>
            <person name="Weissenbach J."/>
            <person name="Salanoubat M."/>
            <person name="Quetier F."/>
            <person name="Yu Y."/>
            <person name="Kim H.R."/>
            <person name="Rambo T."/>
            <person name="Currie J."/>
            <person name="Collura K."/>
            <person name="Luo M."/>
            <person name="Yang T."/>
            <person name="Ammiraju J.S.S."/>
            <person name="Engler F."/>
            <person name="Soderlund C."/>
            <person name="Wing R.A."/>
            <person name="Palmer L.E."/>
            <person name="de la Bastide M."/>
            <person name="Spiegel L."/>
            <person name="Nascimento L."/>
            <person name="Zutavern T."/>
            <person name="O'Shaughnessy A."/>
            <person name="Dike S."/>
            <person name="Dedhia N."/>
            <person name="Preston R."/>
            <person name="Balija V."/>
            <person name="McCombie W.R."/>
            <person name="Chow T."/>
            <person name="Chen H."/>
            <person name="Chung M."/>
            <person name="Chen C."/>
            <person name="Shaw J."/>
            <person name="Wu H."/>
            <person name="Hsiao K."/>
            <person name="Chao Y."/>
            <person name="Chu M."/>
            <person name="Cheng C."/>
            <person name="Hour A."/>
            <person name="Lee P."/>
            <person name="Lin S."/>
            <person name="Lin Y."/>
            <person name="Liou J."/>
            <person name="Liu S."/>
            <person name="Hsing Y."/>
            <person name="Raghuvanshi S."/>
            <person name="Mohanty A."/>
            <person name="Bharti A.K."/>
            <person name="Gaur A."/>
            <person name="Gupta V."/>
            <person name="Kumar D."/>
            <person name="Ravi V."/>
            <person name="Vij S."/>
            <person name="Kapur A."/>
            <person name="Khurana P."/>
            <person name="Khurana P."/>
            <person name="Khurana J.P."/>
            <person name="Tyagi A.K."/>
            <person name="Gaikwad K."/>
            <person name="Singh A."/>
            <person name="Dalal V."/>
            <person name="Srivastava S."/>
            <person name="Dixit A."/>
            <person name="Pal A.K."/>
            <person name="Ghazi I.A."/>
            <person name="Yadav M."/>
            <person name="Pandit A."/>
            <person name="Bhargava A."/>
            <person name="Sureshbabu K."/>
            <person name="Batra K."/>
            <person name="Sharma T.R."/>
            <person name="Mohapatra T."/>
            <person name="Singh N.K."/>
            <person name="Messing J."/>
            <person name="Nelson A.B."/>
            <person name="Fuks G."/>
            <person name="Kavchok S."/>
            <person name="Keizer G."/>
            <person name="Linton E."/>
            <person name="Llaca V."/>
            <person name="Song R."/>
            <person name="Tanyolac B."/>
            <person name="Young S."/>
            <person name="Ho-Il K."/>
            <person name="Hahn J.H."/>
            <person name="Sangsakoo G."/>
            <person name="Vanavichit A."/>
            <person name="de Mattos Luiz.A.T."/>
            <person name="Zimmer P.D."/>
            <person name="Malone G."/>
            <person name="Dellagostin O."/>
            <person name="de Oliveira A.C."/>
            <person name="Bevan M."/>
            <person name="Bancroft I."/>
            <person name="Minx P."/>
            <person name="Cordum H."/>
            <person name="Wilson R."/>
            <person name="Cheng Z."/>
            <person name="Jin W."/>
            <person name="Jiang J."/>
            <person name="Leong S.A."/>
            <person name="Iwama H."/>
            <person name="Gojobori T."/>
            <person name="Itoh T."/>
            <person name="Niimura Y."/>
            <person name="Fujii Y."/>
            <person name="Habara T."/>
            <person name="Sakai H."/>
            <person name="Sato Y."/>
            <person name="Wilson G."/>
            <person name="Kumar K."/>
            <person name="McCouch S."/>
            <person name="Juretic N."/>
            <person name="Hoen D."/>
            <person name="Wright S."/>
            <person name="Bruskiewich R."/>
            <person name="Bureau T."/>
            <person name="Miyao A."/>
            <person name="Hirochika H."/>
            <person name="Nishikawa T."/>
            <person name="Kadowaki K."/>
            <person name="Sugiura M."/>
            <person name="Burr B."/>
            <person name="Sasaki T."/>
        </authorList>
    </citation>
    <scope>NUCLEOTIDE SEQUENCE [LARGE SCALE GENOMIC DNA]</scope>
    <source>
        <strain evidence="4">cv. Nipponbare</strain>
    </source>
</reference>
<evidence type="ECO:0000256" key="1">
    <source>
        <dbReference type="SAM" id="MobiDB-lite"/>
    </source>
</evidence>
<dbReference type="EMBL" id="AP003346">
    <property type="protein sequence ID" value="BAD82126.1"/>
    <property type="molecule type" value="Genomic_DNA"/>
</dbReference>
<sequence length="108" mass="10760">MPPRVRADAVHARDAAVQQMFESPPEKFTACGSGWTRGAAAAIGAQRNQTGGGGSTAVARGSGRTRGTTALGGGSRHCASSLHGSGGGGGVCGRRACRASYFARLGMP</sequence>
<dbReference type="AlphaFoldDB" id="Q5N8G5"/>
<name>Q5N8G5_ORYSJ</name>
<evidence type="ECO:0000313" key="2">
    <source>
        <dbReference type="EMBL" id="BAD82126.1"/>
    </source>
</evidence>
<dbReference type="EMBL" id="AP003379">
    <property type="protein sequence ID" value="BAD82241.1"/>
    <property type="molecule type" value="Genomic_DNA"/>
</dbReference>
<evidence type="ECO:0000313" key="3">
    <source>
        <dbReference type="EMBL" id="BAD82241.1"/>
    </source>
</evidence>
<reference evidence="4" key="3">
    <citation type="journal article" date="2008" name="Nucleic Acids Res.">
        <title>The rice annotation project database (RAP-DB): 2008 update.</title>
        <authorList>
            <consortium name="The rice annotation project (RAP)"/>
        </authorList>
    </citation>
    <scope>GENOME REANNOTATION</scope>
    <source>
        <strain evidence="4">cv. Nipponbare</strain>
    </source>
</reference>
<reference evidence="3" key="1">
    <citation type="journal article" date="2002" name="Nature">
        <title>The genome sequence and structure of rice chromosome 1.</title>
        <authorList>
            <person name="Sasaki T."/>
            <person name="Matsumoto T."/>
            <person name="Yamamoto K."/>
            <person name="Sakata K."/>
            <person name="Baba T."/>
            <person name="Katayose Y."/>
            <person name="Wu J."/>
            <person name="Niimura Y."/>
            <person name="Cheng Z."/>
            <person name="Nagamura Y."/>
            <person name="Antonio B.A."/>
            <person name="Kanamori H."/>
            <person name="Hosokawa S."/>
            <person name="Masukawa M."/>
            <person name="Arikawa K."/>
            <person name="Chiden Y."/>
            <person name="Hayashi M."/>
            <person name="Okamoto M."/>
            <person name="Ando T."/>
            <person name="Aoki H."/>
            <person name="Arita K."/>
            <person name="Hamada M."/>
            <person name="Harada C."/>
            <person name="Hijishita S."/>
            <person name="Honda M."/>
            <person name="Ichikawa Y."/>
            <person name="Idonuma A."/>
            <person name="Iijima M."/>
            <person name="Ikeda M."/>
            <person name="Ikeno M."/>
            <person name="Itoh S."/>
            <person name="Itoh T."/>
            <person name="Itoh Y."/>
            <person name="Itoh Y."/>
            <person name="Iwabuchi A."/>
            <person name="Kamiya K."/>
            <person name="Karasawa W."/>
            <person name="Katagiri S."/>
            <person name="Kikuta A."/>
            <person name="Kobayashi N."/>
            <person name="Kono I."/>
            <person name="Machita K."/>
            <person name="Maehara T."/>
            <person name="Mizuno H."/>
            <person name="Mizubayashi T."/>
            <person name="Mukai Y."/>
            <person name="Nagasaki H."/>
            <person name="Nakashima M."/>
            <person name="Nakama Y."/>
            <person name="Nakamichi Y."/>
            <person name="Nakamura M."/>
            <person name="Namiki N."/>
            <person name="Negishi M."/>
            <person name="Ohta I."/>
            <person name="Ono N."/>
            <person name="Saji S."/>
            <person name="Sakai K."/>
            <person name="Shibata M."/>
            <person name="Shimokawa T."/>
            <person name="Shomura A."/>
            <person name="Song J."/>
            <person name="Takazaki Y."/>
            <person name="Terasawa K."/>
            <person name="Tsuji K."/>
            <person name="Waki K."/>
            <person name="Yamagata H."/>
            <person name="Yamane H."/>
            <person name="Yoshiki S."/>
            <person name="Yoshihara R."/>
            <person name="Yukawa K."/>
            <person name="Zhong H."/>
            <person name="Iwama H."/>
            <person name="Endo T."/>
            <person name="Ito H."/>
            <person name="Hahn J.H."/>
            <person name="Kim H.I."/>
            <person name="Eun M.Y."/>
            <person name="Yano M."/>
            <person name="Jiang J."/>
            <person name="Gojobori T."/>
        </authorList>
    </citation>
    <scope>NUCLEOTIDE SEQUENCE</scope>
</reference>
<dbReference type="Proteomes" id="UP000817658">
    <property type="component" value="Chromosome 1"/>
</dbReference>
<proteinExistence type="predicted"/>
<feature type="region of interest" description="Disordered" evidence="1">
    <location>
        <begin position="46"/>
        <end position="78"/>
    </location>
</feature>
<organism evidence="3">
    <name type="scientific">Oryza sativa subsp. japonica</name>
    <name type="common">Rice</name>
    <dbReference type="NCBI Taxonomy" id="39947"/>
    <lineage>
        <taxon>Eukaryota</taxon>
        <taxon>Viridiplantae</taxon>
        <taxon>Streptophyta</taxon>
        <taxon>Embryophyta</taxon>
        <taxon>Tracheophyta</taxon>
        <taxon>Spermatophyta</taxon>
        <taxon>Magnoliopsida</taxon>
        <taxon>Liliopsida</taxon>
        <taxon>Poales</taxon>
        <taxon>Poaceae</taxon>
        <taxon>BOP clade</taxon>
        <taxon>Oryzoideae</taxon>
        <taxon>Oryzeae</taxon>
        <taxon>Oryzinae</taxon>
        <taxon>Oryza</taxon>
        <taxon>Oryza sativa</taxon>
    </lineage>
</organism>